<evidence type="ECO:0000256" key="2">
    <source>
        <dbReference type="SAM" id="Phobius"/>
    </source>
</evidence>
<protein>
    <submittedName>
        <fullName evidence="3">Uncharacterized protein</fullName>
    </submittedName>
</protein>
<feature type="transmembrane region" description="Helical" evidence="2">
    <location>
        <begin position="217"/>
        <end position="250"/>
    </location>
</feature>
<evidence type="ECO:0000256" key="1">
    <source>
        <dbReference type="SAM" id="MobiDB-lite"/>
    </source>
</evidence>
<sequence>MPLAGGGGVIRRSSVAFCSALPVLLSVSFLLLSYRCAVHLAAARIAAVLDADPDVRSLLSRLSSAPSSPSAPAAADHPHRPSDHHHYGPGYPARHRRRPPFLHQTRVGILDDDFSDVDHAAVDHSFGSGHQVWPPNSSFLMSPGRLLRLGGVRKNSQGIPGDGKIRVLHPSVSPILFVFPDYGGGDVDVQKQEAGAEIEIRIFGHGYNLVRGDAMVLAYLMTLFSVVYFFAIVGFLACYSCATGVVFLTVADFLLGKQRPFVNTVSAGSRLGFRRVLVFVFLRWAARDAVAQFLCILFFSNVGNQQAVLKLFVRVKLIPFLMTATPLSQWAPGEEGGLWWFLFMWGLLERLVALVFVFSCWVAITDHNERRRGPEVVWKGFRLVSMMMSRAIILRHVEMIVCWNEARGVLEAVGGPFFAAAVQSTAEGAVGPEEEDIAGLDLSAPPPVSEDLRVAMEQVEEAFQGQELVLVDNGSLTKGEVLDILTKVENFMEAWASEIVRLIGVSDEDMDKGLNSILLPIKRW</sequence>
<keyword evidence="2" id="KW-0472">Membrane</keyword>
<dbReference type="PANTHER" id="PTHR36353:SF1">
    <property type="entry name" value="TRANSMEMBRANE PROTEIN"/>
    <property type="match status" value="1"/>
</dbReference>
<keyword evidence="2" id="KW-0812">Transmembrane</keyword>
<keyword evidence="2" id="KW-1133">Transmembrane helix</keyword>
<dbReference type="AlphaFoldDB" id="A0A843U080"/>
<gene>
    <name evidence="3" type="ORF">Taro_009399</name>
</gene>
<feature type="compositionally biased region" description="Low complexity" evidence="1">
    <location>
        <begin position="60"/>
        <end position="75"/>
    </location>
</feature>
<feature type="region of interest" description="Disordered" evidence="1">
    <location>
        <begin position="60"/>
        <end position="97"/>
    </location>
</feature>
<evidence type="ECO:0000313" key="3">
    <source>
        <dbReference type="EMBL" id="MQL76981.1"/>
    </source>
</evidence>
<feature type="transmembrane region" description="Helical" evidence="2">
    <location>
        <begin position="14"/>
        <end position="34"/>
    </location>
</feature>
<dbReference type="InterPro" id="IPR056715">
    <property type="entry name" value="DUF7813"/>
</dbReference>
<dbReference type="EMBL" id="NMUH01000326">
    <property type="protein sequence ID" value="MQL76981.1"/>
    <property type="molecule type" value="Genomic_DNA"/>
</dbReference>
<keyword evidence="4" id="KW-1185">Reference proteome</keyword>
<dbReference type="PANTHER" id="PTHR36353">
    <property type="entry name" value="TRANSMEMBRANE PROTEIN"/>
    <property type="match status" value="1"/>
</dbReference>
<dbReference type="Pfam" id="PF25105">
    <property type="entry name" value="DUF7813"/>
    <property type="match status" value="1"/>
</dbReference>
<name>A0A843U080_COLES</name>
<proteinExistence type="predicted"/>
<organism evidence="3 4">
    <name type="scientific">Colocasia esculenta</name>
    <name type="common">Wild taro</name>
    <name type="synonym">Arum esculentum</name>
    <dbReference type="NCBI Taxonomy" id="4460"/>
    <lineage>
        <taxon>Eukaryota</taxon>
        <taxon>Viridiplantae</taxon>
        <taxon>Streptophyta</taxon>
        <taxon>Embryophyta</taxon>
        <taxon>Tracheophyta</taxon>
        <taxon>Spermatophyta</taxon>
        <taxon>Magnoliopsida</taxon>
        <taxon>Liliopsida</taxon>
        <taxon>Araceae</taxon>
        <taxon>Aroideae</taxon>
        <taxon>Colocasieae</taxon>
        <taxon>Colocasia</taxon>
    </lineage>
</organism>
<reference evidence="3" key="1">
    <citation type="submission" date="2017-07" db="EMBL/GenBank/DDBJ databases">
        <title>Taro Niue Genome Assembly and Annotation.</title>
        <authorList>
            <person name="Atibalentja N."/>
            <person name="Keating K."/>
            <person name="Fields C.J."/>
        </authorList>
    </citation>
    <scope>NUCLEOTIDE SEQUENCE</scope>
    <source>
        <strain evidence="3">Niue_2</strain>
        <tissue evidence="3">Leaf</tissue>
    </source>
</reference>
<feature type="transmembrane region" description="Helical" evidence="2">
    <location>
        <begin position="337"/>
        <end position="364"/>
    </location>
</feature>
<comment type="caution">
    <text evidence="3">The sequence shown here is derived from an EMBL/GenBank/DDBJ whole genome shotgun (WGS) entry which is preliminary data.</text>
</comment>
<feature type="compositionally biased region" description="Basic and acidic residues" evidence="1">
    <location>
        <begin position="76"/>
        <end position="86"/>
    </location>
</feature>
<accession>A0A843U080</accession>
<dbReference type="Proteomes" id="UP000652761">
    <property type="component" value="Unassembled WGS sequence"/>
</dbReference>
<dbReference type="OrthoDB" id="1295726at2759"/>
<evidence type="ECO:0000313" key="4">
    <source>
        <dbReference type="Proteomes" id="UP000652761"/>
    </source>
</evidence>